<gene>
    <name evidence="1" type="ORF">LCGC14_2723910</name>
</gene>
<dbReference type="AlphaFoldDB" id="A0A0F8Z9F4"/>
<proteinExistence type="predicted"/>
<feature type="non-terminal residue" evidence="1">
    <location>
        <position position="259"/>
    </location>
</feature>
<evidence type="ECO:0000313" key="1">
    <source>
        <dbReference type="EMBL" id="KKK90348.1"/>
    </source>
</evidence>
<accession>A0A0F8Z9F4</accession>
<dbReference type="EMBL" id="LAZR01049140">
    <property type="protein sequence ID" value="KKK90348.1"/>
    <property type="molecule type" value="Genomic_DNA"/>
</dbReference>
<reference evidence="1" key="1">
    <citation type="journal article" date="2015" name="Nature">
        <title>Complex archaea that bridge the gap between prokaryotes and eukaryotes.</title>
        <authorList>
            <person name="Spang A."/>
            <person name="Saw J.H."/>
            <person name="Jorgensen S.L."/>
            <person name="Zaremba-Niedzwiedzka K."/>
            <person name="Martijn J."/>
            <person name="Lind A.E."/>
            <person name="van Eijk R."/>
            <person name="Schleper C."/>
            <person name="Guy L."/>
            <person name="Ettema T.J."/>
        </authorList>
    </citation>
    <scope>NUCLEOTIDE SEQUENCE</scope>
</reference>
<name>A0A0F8Z9F4_9ZZZZ</name>
<protein>
    <submittedName>
        <fullName evidence="1">Uncharacterized protein</fullName>
    </submittedName>
</protein>
<organism evidence="1">
    <name type="scientific">marine sediment metagenome</name>
    <dbReference type="NCBI Taxonomy" id="412755"/>
    <lineage>
        <taxon>unclassified sequences</taxon>
        <taxon>metagenomes</taxon>
        <taxon>ecological metagenomes</taxon>
    </lineage>
</organism>
<comment type="caution">
    <text evidence="1">The sequence shown here is derived from an EMBL/GenBank/DDBJ whole genome shotgun (WGS) entry which is preliminary data.</text>
</comment>
<sequence>MAIVVIEKVESRRYINDHSKMWTFERVYTITGSNNISDVFTAGPAIGTGPTDLTGVFSGFIGVVVRKEYTPTQNQSAVEGGEGAWELRVTYEYGLMELTGKDKYQWDTSAEQVNIKRAFAQTHYPNAAPATDIGDLVGVTEGEIEGVDVYTPKGELIERYRDVTLSEAQRAEIMIITGTTNNATWRGFYRGEVLFAGGVSVQQPDGKWDITYRFLVSRHSEDKSGAGDGNDKVDRTLTIETMDGGAQTVSKRGWEYLWY</sequence>